<dbReference type="InterPro" id="IPR001040">
    <property type="entry name" value="TIF_eIF_4E"/>
</dbReference>
<gene>
    <name evidence="3" type="ORF">FMOSSE_LOCUS5519</name>
</gene>
<feature type="region of interest" description="Disordered" evidence="2">
    <location>
        <begin position="55"/>
        <end position="80"/>
    </location>
</feature>
<comment type="similarity">
    <text evidence="1">Belongs to the eukaryotic initiation factor 4E family.</text>
</comment>
<dbReference type="SUPFAM" id="SSF55418">
    <property type="entry name" value="eIF4e-like"/>
    <property type="match status" value="1"/>
</dbReference>
<dbReference type="GO" id="GO:0016281">
    <property type="term" value="C:eukaryotic translation initiation factor 4F complex"/>
    <property type="evidence" value="ECO:0007669"/>
    <property type="project" value="TreeGrafter"/>
</dbReference>
<keyword evidence="4" id="KW-1185">Reference proteome</keyword>
<feature type="compositionally biased region" description="Polar residues" evidence="2">
    <location>
        <begin position="109"/>
        <end position="129"/>
    </location>
</feature>
<dbReference type="EMBL" id="CAJVPP010001055">
    <property type="protein sequence ID" value="CAG8531216.1"/>
    <property type="molecule type" value="Genomic_DNA"/>
</dbReference>
<feature type="compositionally biased region" description="Low complexity" evidence="2">
    <location>
        <begin position="181"/>
        <end position="217"/>
    </location>
</feature>
<proteinExistence type="inferred from homology"/>
<dbReference type="PANTHER" id="PTHR11960">
    <property type="entry name" value="EUKARYOTIC TRANSLATION INITIATION FACTOR 4E RELATED"/>
    <property type="match status" value="1"/>
</dbReference>
<dbReference type="Proteomes" id="UP000789375">
    <property type="component" value="Unassembled WGS sequence"/>
</dbReference>
<accession>A0A9N9AHZ5</accession>
<evidence type="ECO:0000313" key="4">
    <source>
        <dbReference type="Proteomes" id="UP000789375"/>
    </source>
</evidence>
<organism evidence="3 4">
    <name type="scientific">Funneliformis mosseae</name>
    <name type="common">Endomycorrhizal fungus</name>
    <name type="synonym">Glomus mosseae</name>
    <dbReference type="NCBI Taxonomy" id="27381"/>
    <lineage>
        <taxon>Eukaryota</taxon>
        <taxon>Fungi</taxon>
        <taxon>Fungi incertae sedis</taxon>
        <taxon>Mucoromycota</taxon>
        <taxon>Glomeromycotina</taxon>
        <taxon>Glomeromycetes</taxon>
        <taxon>Glomerales</taxon>
        <taxon>Glomeraceae</taxon>
        <taxon>Funneliformis</taxon>
    </lineage>
</organism>
<feature type="compositionally biased region" description="Polar residues" evidence="2">
    <location>
        <begin position="68"/>
        <end position="80"/>
    </location>
</feature>
<dbReference type="InterPro" id="IPR023398">
    <property type="entry name" value="TIF_eIF4e-like"/>
</dbReference>
<reference evidence="3" key="1">
    <citation type="submission" date="2021-06" db="EMBL/GenBank/DDBJ databases">
        <authorList>
            <person name="Kallberg Y."/>
            <person name="Tangrot J."/>
            <person name="Rosling A."/>
        </authorList>
    </citation>
    <scope>NUCLEOTIDE SEQUENCE</scope>
    <source>
        <strain evidence="3">87-6 pot B 2015</strain>
    </source>
</reference>
<keyword evidence="1" id="KW-0694">RNA-binding</keyword>
<evidence type="ECO:0000256" key="1">
    <source>
        <dbReference type="RuleBase" id="RU004374"/>
    </source>
</evidence>
<keyword evidence="1" id="KW-0396">Initiation factor</keyword>
<name>A0A9N9AHZ5_FUNMO</name>
<dbReference type="GO" id="GO:0000340">
    <property type="term" value="F:RNA 7-methylguanosine cap binding"/>
    <property type="evidence" value="ECO:0007669"/>
    <property type="project" value="TreeGrafter"/>
</dbReference>
<sequence length="765" mass="87998">MNETSYSMWIMWIKSTKNKGSSTSHPLKLQRYRRGSVIEKLQESTWINAEKKDYPQTTCTDNHREGQKLNNYSTPSSLPQQKKIIIPSHIPSLQNDSFVVLSSHELPSGSPSQNSASCQNESHQLTFSDDTPLRQNEYHRSSSFSSQPPQHQPPQQFPHQPPQQFPHQPPQQFPHQPPQQFPHQPSQQFPHQSPQQFTYQPSQQFSHQPPQQFSYQPPLQPPHHIPHHKPPHQPLYQLTHQPPQQFPHQPPQQQCNEEMMVQGSDISKYYEVKLPGMDQPILVYKLIVEKKVFEPVQSSSPTELRADQRPVITVNLPRNTKNSLLCEEPWWLSSKEIATGVCPLVKLPPHGSQSPSIKSSSRRELMWINRYNDYSHHNDITSSSINFESEPLVVRLPPKAIPNTRFNIQNLKIETNIELCKDDDDAFFASLGCSTLSTPVSETSTTSFSNTSTYAESANTVFTEEESINDLKHCNSRSPSVLSTLSSEHLSPVLEEDEEEEEFEKVLPVEECQKDMTIEEPVDLEICGNESEDSEQKMDDHEVLEEHEEQEYLLPHLFEIVEQLKKLEPDSDEALRIRRQLERIREENYPESLPLSNKWTMYFSDTSATKTNTRIVSKNKYSSTLNTIFKCNTVPELCSNLREFYSKVKPSDMKTFANLSFFKGDIMPMWEDEVNQKGGRFTLCPSRNRLDSLWDSIILLLAGETIDDNNVICGAVCARRSRGDRVELWLSGNADNEAIDHIRELLAVELGSDMVKNLKYKKHYE</sequence>
<dbReference type="GO" id="GO:0003743">
    <property type="term" value="F:translation initiation factor activity"/>
    <property type="evidence" value="ECO:0007669"/>
    <property type="project" value="UniProtKB-KW"/>
</dbReference>
<evidence type="ECO:0000256" key="2">
    <source>
        <dbReference type="SAM" id="MobiDB-lite"/>
    </source>
</evidence>
<comment type="caution">
    <text evidence="3">The sequence shown here is derived from an EMBL/GenBank/DDBJ whole genome shotgun (WGS) entry which is preliminary data.</text>
</comment>
<keyword evidence="1" id="KW-0648">Protein biosynthesis</keyword>
<evidence type="ECO:0000313" key="3">
    <source>
        <dbReference type="EMBL" id="CAG8531216.1"/>
    </source>
</evidence>
<dbReference type="Pfam" id="PF01652">
    <property type="entry name" value="IF4E"/>
    <property type="match status" value="1"/>
</dbReference>
<dbReference type="Gene3D" id="3.30.760.10">
    <property type="entry name" value="RNA Cap, Translation Initiation Factor Eif4e"/>
    <property type="match status" value="1"/>
</dbReference>
<feature type="compositionally biased region" description="Pro residues" evidence="2">
    <location>
        <begin position="150"/>
        <end position="180"/>
    </location>
</feature>
<dbReference type="PANTHER" id="PTHR11960:SF71">
    <property type="entry name" value="TRANSLATION INITIATION FACTOR 4E"/>
    <property type="match status" value="1"/>
</dbReference>
<protein>
    <submittedName>
        <fullName evidence="3">10783_t:CDS:1</fullName>
    </submittedName>
</protein>
<dbReference type="AlphaFoldDB" id="A0A9N9AHZ5"/>
<feature type="region of interest" description="Disordered" evidence="2">
    <location>
        <begin position="103"/>
        <end position="251"/>
    </location>
</feature>